<dbReference type="Gene3D" id="3.40.50.720">
    <property type="entry name" value="NAD(P)-binding Rossmann-like Domain"/>
    <property type="match status" value="1"/>
</dbReference>
<protein>
    <submittedName>
        <fullName evidence="4">Related to D-arabinitol 2-dehydrogenase</fullName>
    </submittedName>
</protein>
<accession>A0A1L7WTV8</accession>
<dbReference type="InterPro" id="IPR002347">
    <property type="entry name" value="SDR_fam"/>
</dbReference>
<dbReference type="PANTHER" id="PTHR24321:SF8">
    <property type="entry name" value="ESTRADIOL 17-BETA-DEHYDROGENASE 8-RELATED"/>
    <property type="match status" value="1"/>
</dbReference>
<comment type="similarity">
    <text evidence="1">Belongs to the short-chain dehydrogenases/reductases (SDR) family.</text>
</comment>
<dbReference type="EMBL" id="FJOG01000007">
    <property type="protein sequence ID" value="CZR56202.1"/>
    <property type="molecule type" value="Genomic_DNA"/>
</dbReference>
<evidence type="ECO:0000256" key="3">
    <source>
        <dbReference type="ARBA" id="ARBA00023002"/>
    </source>
</evidence>
<dbReference type="InterPro" id="IPR020904">
    <property type="entry name" value="Sc_DH/Rdtase_CS"/>
</dbReference>
<evidence type="ECO:0000256" key="1">
    <source>
        <dbReference type="ARBA" id="ARBA00006484"/>
    </source>
</evidence>
<reference evidence="4 5" key="1">
    <citation type="submission" date="2016-03" db="EMBL/GenBank/DDBJ databases">
        <authorList>
            <person name="Ploux O."/>
        </authorList>
    </citation>
    <scope>NUCLEOTIDE SEQUENCE [LARGE SCALE GENOMIC DNA]</scope>
    <source>
        <strain evidence="4 5">UAMH 11012</strain>
    </source>
</reference>
<dbReference type="PRINTS" id="PR00081">
    <property type="entry name" value="GDHRDH"/>
</dbReference>
<dbReference type="Proteomes" id="UP000184330">
    <property type="component" value="Unassembled WGS sequence"/>
</dbReference>
<dbReference type="GO" id="GO:0009688">
    <property type="term" value="P:abscisic acid biosynthetic process"/>
    <property type="evidence" value="ECO:0007669"/>
    <property type="project" value="UniProtKB-ARBA"/>
</dbReference>
<keyword evidence="3" id="KW-0560">Oxidoreductase</keyword>
<keyword evidence="5" id="KW-1185">Reference proteome</keyword>
<evidence type="ECO:0000256" key="2">
    <source>
        <dbReference type="ARBA" id="ARBA00022857"/>
    </source>
</evidence>
<dbReference type="PRINTS" id="PR00080">
    <property type="entry name" value="SDRFAMILY"/>
</dbReference>
<dbReference type="InterPro" id="IPR036291">
    <property type="entry name" value="NAD(P)-bd_dom_sf"/>
</dbReference>
<dbReference type="PROSITE" id="PS00061">
    <property type="entry name" value="ADH_SHORT"/>
    <property type="match status" value="1"/>
</dbReference>
<sequence length="252" mass="26577">MYCAVPIMHNKVFAITGGASGIGFALAKSLLAKGAKVSVCDISQQNLATVSKQLVSDNILFSICDVAEQSSVKTWIQDTIKHFGRLDGAANVAGSLGKSNQYDSRIVNIDESDWDRILRINLTGTMYCVKEQLKNMSRGGSIVNVTSYASLQGVPNFGPYSAAKHGVIGLTKTAAKEMGPDGIRLNVVAPGNIDTPMLRALGDAAVVRVVKTQPIPRLATPEEVASVISFLLGPESSFVTGSVYTVDGGLTA</sequence>
<gene>
    <name evidence="4" type="ORF">PAC_06090</name>
</gene>
<organism evidence="4 5">
    <name type="scientific">Phialocephala subalpina</name>
    <dbReference type="NCBI Taxonomy" id="576137"/>
    <lineage>
        <taxon>Eukaryota</taxon>
        <taxon>Fungi</taxon>
        <taxon>Dikarya</taxon>
        <taxon>Ascomycota</taxon>
        <taxon>Pezizomycotina</taxon>
        <taxon>Leotiomycetes</taxon>
        <taxon>Helotiales</taxon>
        <taxon>Mollisiaceae</taxon>
        <taxon>Phialocephala</taxon>
        <taxon>Phialocephala fortinii species complex</taxon>
    </lineage>
</organism>
<keyword evidence="2" id="KW-0521">NADP</keyword>
<evidence type="ECO:0000313" key="4">
    <source>
        <dbReference type="EMBL" id="CZR56202.1"/>
    </source>
</evidence>
<name>A0A1L7WTV8_9HELO</name>
<dbReference type="PANTHER" id="PTHR24321">
    <property type="entry name" value="DEHYDROGENASES, SHORT CHAIN"/>
    <property type="match status" value="1"/>
</dbReference>
<dbReference type="SUPFAM" id="SSF51735">
    <property type="entry name" value="NAD(P)-binding Rossmann-fold domains"/>
    <property type="match status" value="1"/>
</dbReference>
<dbReference type="Pfam" id="PF13561">
    <property type="entry name" value="adh_short_C2"/>
    <property type="match status" value="1"/>
</dbReference>
<dbReference type="AlphaFoldDB" id="A0A1L7WTV8"/>
<proteinExistence type="inferred from homology"/>
<dbReference type="OrthoDB" id="5840532at2759"/>
<dbReference type="STRING" id="576137.A0A1L7WTV8"/>
<dbReference type="GO" id="GO:0016491">
    <property type="term" value="F:oxidoreductase activity"/>
    <property type="evidence" value="ECO:0007669"/>
    <property type="project" value="UniProtKB-KW"/>
</dbReference>
<dbReference type="FunFam" id="3.40.50.720:FF:000084">
    <property type="entry name" value="Short-chain dehydrogenase reductase"/>
    <property type="match status" value="1"/>
</dbReference>
<evidence type="ECO:0000313" key="5">
    <source>
        <dbReference type="Proteomes" id="UP000184330"/>
    </source>
</evidence>
<dbReference type="CDD" id="cd05233">
    <property type="entry name" value="SDR_c"/>
    <property type="match status" value="1"/>
</dbReference>